<dbReference type="Pfam" id="PF00300">
    <property type="entry name" value="His_Phos_1"/>
    <property type="match status" value="1"/>
</dbReference>
<dbReference type="InterPro" id="IPR029033">
    <property type="entry name" value="His_PPase_superfam"/>
</dbReference>
<reference evidence="3" key="1">
    <citation type="submission" date="2016-11" db="EMBL/GenBank/DDBJ databases">
        <authorList>
            <person name="Varghese N."/>
            <person name="Submissions S."/>
        </authorList>
    </citation>
    <scope>NUCLEOTIDE SEQUENCE [LARGE SCALE GENOMIC DNA]</scope>
    <source>
        <strain evidence="3">DSM 29440</strain>
    </source>
</reference>
<dbReference type="AlphaFoldDB" id="A0A1N6IBK6"/>
<evidence type="ECO:0000313" key="3">
    <source>
        <dbReference type="Proteomes" id="UP000184932"/>
    </source>
</evidence>
<dbReference type="InterPro" id="IPR013078">
    <property type="entry name" value="His_Pase_superF_clade-1"/>
</dbReference>
<dbReference type="SMART" id="SM00855">
    <property type="entry name" value="PGAM"/>
    <property type="match status" value="1"/>
</dbReference>
<sequence>MRQLMLLRHAKSSWDDPLADDFDRPLNERGQRGAQAMGDWIRSTNLAPDLVLCSAAARTVETWERLALEAEVRYSPGLYHAGPDRMLAALQGLTEGTRVMMVGHNPGMGALAAMMVRNAPIHSRFGDYPTCALTVAEFDIKNWADLSPRQGRVLHFLTPHDIEHASPHA</sequence>
<organism evidence="2 3">
    <name type="scientific">Vannielia litorea</name>
    <dbReference type="NCBI Taxonomy" id="1217970"/>
    <lineage>
        <taxon>Bacteria</taxon>
        <taxon>Pseudomonadati</taxon>
        <taxon>Pseudomonadota</taxon>
        <taxon>Alphaproteobacteria</taxon>
        <taxon>Rhodobacterales</taxon>
        <taxon>Paracoccaceae</taxon>
        <taxon>Vannielia</taxon>
    </lineage>
</organism>
<dbReference type="SUPFAM" id="SSF53254">
    <property type="entry name" value="Phosphoglycerate mutase-like"/>
    <property type="match status" value="1"/>
</dbReference>
<protein>
    <submittedName>
        <fullName evidence="2">Phosphohistidine phosphatase</fullName>
    </submittedName>
</protein>
<accession>A0A1N6IBK6</accession>
<feature type="binding site" evidence="1">
    <location>
        <position position="58"/>
    </location>
    <ligand>
        <name>substrate</name>
    </ligand>
</feature>
<keyword evidence="3" id="KW-1185">Reference proteome</keyword>
<dbReference type="Proteomes" id="UP000184932">
    <property type="component" value="Unassembled WGS sequence"/>
</dbReference>
<evidence type="ECO:0000313" key="2">
    <source>
        <dbReference type="EMBL" id="SIO29428.1"/>
    </source>
</evidence>
<dbReference type="STRING" id="1217970.SAMN05444002_3666"/>
<dbReference type="CDD" id="cd07067">
    <property type="entry name" value="HP_PGM_like"/>
    <property type="match status" value="1"/>
</dbReference>
<evidence type="ECO:0000256" key="1">
    <source>
        <dbReference type="PIRSR" id="PIRSR613078-2"/>
    </source>
</evidence>
<dbReference type="RefSeq" id="WP_074257842.1">
    <property type="nucleotide sequence ID" value="NZ_FSRL01000002.1"/>
</dbReference>
<name>A0A1N6IBK6_9RHOB</name>
<proteinExistence type="predicted"/>
<dbReference type="PANTHER" id="PTHR47623:SF1">
    <property type="entry name" value="OS09G0287300 PROTEIN"/>
    <property type="match status" value="1"/>
</dbReference>
<dbReference type="Gene3D" id="3.40.50.1240">
    <property type="entry name" value="Phosphoglycerate mutase-like"/>
    <property type="match status" value="1"/>
</dbReference>
<gene>
    <name evidence="2" type="ORF">SAMN05444002_3666</name>
</gene>
<dbReference type="OrthoDB" id="9810154at2"/>
<dbReference type="PANTHER" id="PTHR47623">
    <property type="entry name" value="OS09G0287300 PROTEIN"/>
    <property type="match status" value="1"/>
</dbReference>
<dbReference type="EMBL" id="FSRL01000002">
    <property type="protein sequence ID" value="SIO29428.1"/>
    <property type="molecule type" value="Genomic_DNA"/>
</dbReference>